<feature type="domain" description="Peptidase M28" evidence="12">
    <location>
        <begin position="270"/>
        <end position="479"/>
    </location>
</feature>
<comment type="similarity">
    <text evidence="2">Belongs to the peptidase M28 family. M28A subfamily.</text>
</comment>
<dbReference type="SUPFAM" id="SSF53187">
    <property type="entry name" value="Zn-dependent exopeptidases"/>
    <property type="match status" value="1"/>
</dbReference>
<dbReference type="EC" id="3.4.-.-" evidence="9"/>
<dbReference type="FunCoup" id="A0A136J3I4">
    <property type="interactions" value="39"/>
</dbReference>
<dbReference type="GO" id="GO:0008235">
    <property type="term" value="F:metalloexopeptidase activity"/>
    <property type="evidence" value="ECO:0007669"/>
    <property type="project" value="InterPro"/>
</dbReference>
<feature type="chain" id="PRO_5007230168" description="Peptide hydrolase" evidence="9">
    <location>
        <begin position="23"/>
        <end position="520"/>
    </location>
</feature>
<sequence>MAGRSLFLLAAAASAALGSASALDGVQRPLGSHHDHDHDHASSATKRPLIDSQKLQDSISIDRLVKRAEQLYDIAKLSEHDYNHPTRVIGSAGHVGTLQYITDAIAELGDYYHFWNQSFPAISGRVNEYRLVIGDHVSKSAVPMQLTPPTKDKEPVRGDLVLVANEGCHESDYSADKLKGNIAFILRGTCAYGVKSELAGKAGAKAAIVYNYDSDTVHGTLGSPTPNQVATFSLSGDEAAPILKTLKEGKDKVDAIAYIDADVITTITTNLLAQTVEGDPDNCVMLGGHSDSVTAGPGINDDGSGSLSILEVATQLTKFRVNNCVRFAWWSGEEEGLLGSDYYVSVLPEAENHKVRLFMDYDMMGSPNFAYQIYNATNAANPVGSQELRDLYVDWYESQGLNYTFIPFDGRSDYDGFIRNGIPGGGIATGAEGIKTEEEQSQFGGKAGDWYDVCYHQLCDDVANVNVTAWEVNTKLIAHSVATYALSFDGFPKRDVSALSAAGPSAYEQEVKYHGKYIFI</sequence>
<feature type="domain" description="PA" evidence="11">
    <location>
        <begin position="156"/>
        <end position="237"/>
    </location>
</feature>
<organism evidence="13 14">
    <name type="scientific">Microdochium bolleyi</name>
    <dbReference type="NCBI Taxonomy" id="196109"/>
    <lineage>
        <taxon>Eukaryota</taxon>
        <taxon>Fungi</taxon>
        <taxon>Dikarya</taxon>
        <taxon>Ascomycota</taxon>
        <taxon>Pezizomycotina</taxon>
        <taxon>Sordariomycetes</taxon>
        <taxon>Xylariomycetidae</taxon>
        <taxon>Xylariales</taxon>
        <taxon>Microdochiaceae</taxon>
        <taxon>Microdochium</taxon>
    </lineage>
</organism>
<dbReference type="GO" id="GO:0004177">
    <property type="term" value="F:aminopeptidase activity"/>
    <property type="evidence" value="ECO:0007669"/>
    <property type="project" value="UniProtKB-KW"/>
</dbReference>
<comment type="cofactor">
    <cofactor evidence="1">
        <name>Zn(2+)</name>
        <dbReference type="ChEBI" id="CHEBI:29105"/>
    </cofactor>
</comment>
<feature type="signal peptide" evidence="9">
    <location>
        <begin position="1"/>
        <end position="22"/>
    </location>
</feature>
<feature type="region of interest" description="Disordered" evidence="10">
    <location>
        <begin position="27"/>
        <end position="50"/>
    </location>
</feature>
<dbReference type="Pfam" id="PF02225">
    <property type="entry name" value="PA"/>
    <property type="match status" value="1"/>
</dbReference>
<evidence type="ECO:0000256" key="3">
    <source>
        <dbReference type="ARBA" id="ARBA00022438"/>
    </source>
</evidence>
<dbReference type="InParanoid" id="A0A136J3I4"/>
<evidence type="ECO:0000256" key="10">
    <source>
        <dbReference type="SAM" id="MobiDB-lite"/>
    </source>
</evidence>
<dbReference type="FunFam" id="3.40.630.10:FF:000093">
    <property type="entry name" value="Peptide hydrolase"/>
    <property type="match status" value="1"/>
</dbReference>
<keyword evidence="6 9" id="KW-0732">Signal</keyword>
<dbReference type="Proteomes" id="UP000070501">
    <property type="component" value="Unassembled WGS sequence"/>
</dbReference>
<dbReference type="STRING" id="196109.A0A136J3I4"/>
<dbReference type="InterPro" id="IPR046450">
    <property type="entry name" value="PA_dom_sf"/>
</dbReference>
<evidence type="ECO:0000256" key="9">
    <source>
        <dbReference type="RuleBase" id="RU361240"/>
    </source>
</evidence>
<evidence type="ECO:0000256" key="1">
    <source>
        <dbReference type="ARBA" id="ARBA00001947"/>
    </source>
</evidence>
<dbReference type="OrthoDB" id="10013407at2759"/>
<evidence type="ECO:0000256" key="5">
    <source>
        <dbReference type="ARBA" id="ARBA00022723"/>
    </source>
</evidence>
<proteinExistence type="inferred from homology"/>
<reference evidence="14" key="1">
    <citation type="submission" date="2016-02" db="EMBL/GenBank/DDBJ databases">
        <title>Draft genome sequence of Microdochium bolleyi, a fungal endophyte of beachgrass.</title>
        <authorList>
            <consortium name="DOE Joint Genome Institute"/>
            <person name="David A.S."/>
            <person name="May G."/>
            <person name="Haridas S."/>
            <person name="Lim J."/>
            <person name="Wang M."/>
            <person name="Labutti K."/>
            <person name="Lipzen A."/>
            <person name="Barry K."/>
            <person name="Grigoriev I.V."/>
        </authorList>
    </citation>
    <scope>NUCLEOTIDE SEQUENCE [LARGE SCALE GENOMIC DNA]</scope>
    <source>
        <strain evidence="14">J235TASD1</strain>
    </source>
</reference>
<protein>
    <recommendedName>
        <fullName evidence="9">Peptide hydrolase</fullName>
        <ecNumber evidence="9">3.4.-.-</ecNumber>
    </recommendedName>
</protein>
<keyword evidence="14" id="KW-1185">Reference proteome</keyword>
<keyword evidence="5 9" id="KW-0479">Metal-binding</keyword>
<dbReference type="PANTHER" id="PTHR12147:SF17">
    <property type="entry name" value="AMINOPEPTIDASE Y"/>
    <property type="match status" value="1"/>
</dbReference>
<evidence type="ECO:0000256" key="8">
    <source>
        <dbReference type="ARBA" id="ARBA00022833"/>
    </source>
</evidence>
<dbReference type="InterPro" id="IPR041756">
    <property type="entry name" value="M28_SGAP-like"/>
</dbReference>
<dbReference type="InterPro" id="IPR007484">
    <property type="entry name" value="Peptidase_M28"/>
</dbReference>
<evidence type="ECO:0000259" key="12">
    <source>
        <dbReference type="Pfam" id="PF04389"/>
    </source>
</evidence>
<keyword evidence="7 9" id="KW-0378">Hydrolase</keyword>
<name>A0A136J3I4_9PEZI</name>
<dbReference type="GO" id="GO:0046872">
    <property type="term" value="F:metal ion binding"/>
    <property type="evidence" value="ECO:0007669"/>
    <property type="project" value="UniProtKB-KW"/>
</dbReference>
<dbReference type="EMBL" id="KQ964249">
    <property type="protein sequence ID" value="KXJ91761.1"/>
    <property type="molecule type" value="Genomic_DNA"/>
</dbReference>
<feature type="compositionally biased region" description="Basic and acidic residues" evidence="10">
    <location>
        <begin position="32"/>
        <end position="41"/>
    </location>
</feature>
<dbReference type="InterPro" id="IPR045175">
    <property type="entry name" value="M28_fam"/>
</dbReference>
<gene>
    <name evidence="13" type="ORF">Micbo1qcDRAFT_133906</name>
</gene>
<evidence type="ECO:0000259" key="11">
    <source>
        <dbReference type="Pfam" id="PF02225"/>
    </source>
</evidence>
<dbReference type="CDD" id="cd03876">
    <property type="entry name" value="M28_SGAP_like"/>
    <property type="match status" value="1"/>
</dbReference>
<dbReference type="InterPro" id="IPR003137">
    <property type="entry name" value="PA_domain"/>
</dbReference>
<evidence type="ECO:0000256" key="7">
    <source>
        <dbReference type="ARBA" id="ARBA00022801"/>
    </source>
</evidence>
<dbReference type="Gene3D" id="3.50.30.30">
    <property type="match status" value="1"/>
</dbReference>
<evidence type="ECO:0000256" key="2">
    <source>
        <dbReference type="ARBA" id="ARBA00005957"/>
    </source>
</evidence>
<evidence type="ECO:0000256" key="6">
    <source>
        <dbReference type="ARBA" id="ARBA00022729"/>
    </source>
</evidence>
<evidence type="ECO:0000313" key="14">
    <source>
        <dbReference type="Proteomes" id="UP000070501"/>
    </source>
</evidence>
<dbReference type="Gene3D" id="3.40.630.10">
    <property type="entry name" value="Zn peptidases"/>
    <property type="match status" value="1"/>
</dbReference>
<dbReference type="SUPFAM" id="SSF52025">
    <property type="entry name" value="PA domain"/>
    <property type="match status" value="1"/>
</dbReference>
<dbReference type="AlphaFoldDB" id="A0A136J3I4"/>
<evidence type="ECO:0000313" key="13">
    <source>
        <dbReference type="EMBL" id="KXJ91761.1"/>
    </source>
</evidence>
<accession>A0A136J3I4</accession>
<keyword evidence="8 9" id="KW-0862">Zinc</keyword>
<dbReference type="GO" id="GO:0006508">
    <property type="term" value="P:proteolysis"/>
    <property type="evidence" value="ECO:0007669"/>
    <property type="project" value="UniProtKB-KW"/>
</dbReference>
<evidence type="ECO:0000256" key="4">
    <source>
        <dbReference type="ARBA" id="ARBA00022670"/>
    </source>
</evidence>
<dbReference type="PANTHER" id="PTHR12147">
    <property type="entry name" value="METALLOPEPTIDASE M28 FAMILY MEMBER"/>
    <property type="match status" value="1"/>
</dbReference>
<dbReference type="Pfam" id="PF04389">
    <property type="entry name" value="Peptidase_M28"/>
    <property type="match status" value="1"/>
</dbReference>
<keyword evidence="3" id="KW-0031">Aminopeptidase</keyword>
<keyword evidence="4 9" id="KW-0645">Protease</keyword>